<name>A0A975BKW7_9BACT</name>
<organism evidence="1 2">
    <name type="scientific">Desulfonema magnum</name>
    <dbReference type="NCBI Taxonomy" id="45655"/>
    <lineage>
        <taxon>Bacteria</taxon>
        <taxon>Pseudomonadati</taxon>
        <taxon>Thermodesulfobacteriota</taxon>
        <taxon>Desulfobacteria</taxon>
        <taxon>Desulfobacterales</taxon>
        <taxon>Desulfococcaceae</taxon>
        <taxon>Desulfonema</taxon>
    </lineage>
</organism>
<dbReference type="KEGG" id="dmm:dnm_033060"/>
<gene>
    <name evidence="1" type="ORF">dnm_033060</name>
</gene>
<proteinExistence type="predicted"/>
<evidence type="ECO:0000313" key="1">
    <source>
        <dbReference type="EMBL" id="QTA87276.1"/>
    </source>
</evidence>
<dbReference type="Proteomes" id="UP000663722">
    <property type="component" value="Chromosome"/>
</dbReference>
<sequence length="60" mass="6788">MNVEKELKQIRTEPVVLTNVATRKKMDADIVPGKFSDEAYKSETEKGNSFFCILPVSQPE</sequence>
<reference evidence="1" key="1">
    <citation type="journal article" date="2021" name="Microb. Physiol.">
        <title>Proteogenomic Insights into the Physiology of Marine, Sulfate-Reducing, Filamentous Desulfonema limicola and Desulfonema magnum.</title>
        <authorList>
            <person name="Schnaars V."/>
            <person name="Wohlbrand L."/>
            <person name="Scheve S."/>
            <person name="Hinrichs C."/>
            <person name="Reinhardt R."/>
            <person name="Rabus R."/>
        </authorList>
    </citation>
    <scope>NUCLEOTIDE SEQUENCE</scope>
    <source>
        <strain evidence="1">4be13</strain>
    </source>
</reference>
<evidence type="ECO:0000313" key="2">
    <source>
        <dbReference type="Proteomes" id="UP000663722"/>
    </source>
</evidence>
<dbReference type="RefSeq" id="WP_207682535.1">
    <property type="nucleotide sequence ID" value="NZ_CP061800.1"/>
</dbReference>
<accession>A0A975BKW7</accession>
<dbReference type="EMBL" id="CP061800">
    <property type="protein sequence ID" value="QTA87276.1"/>
    <property type="molecule type" value="Genomic_DNA"/>
</dbReference>
<keyword evidence="2" id="KW-1185">Reference proteome</keyword>
<protein>
    <submittedName>
        <fullName evidence="1">Uncharacterized protein</fullName>
    </submittedName>
</protein>
<dbReference type="AlphaFoldDB" id="A0A975BKW7"/>